<proteinExistence type="predicted"/>
<feature type="compositionally biased region" description="Basic and acidic residues" evidence="1">
    <location>
        <begin position="101"/>
        <end position="122"/>
    </location>
</feature>
<reference evidence="2 3" key="1">
    <citation type="journal article" date="2021" name="BMC Genomics">
        <title>Datura genome reveals duplications of psychoactive alkaloid biosynthetic genes and high mutation rate following tissue culture.</title>
        <authorList>
            <person name="Rajewski A."/>
            <person name="Carter-House D."/>
            <person name="Stajich J."/>
            <person name="Litt A."/>
        </authorList>
    </citation>
    <scope>NUCLEOTIDE SEQUENCE [LARGE SCALE GENOMIC DNA]</scope>
    <source>
        <strain evidence="2">AR-01</strain>
    </source>
</reference>
<comment type="caution">
    <text evidence="2">The sequence shown here is derived from an EMBL/GenBank/DDBJ whole genome shotgun (WGS) entry which is preliminary data.</text>
</comment>
<evidence type="ECO:0000313" key="3">
    <source>
        <dbReference type="Proteomes" id="UP000823775"/>
    </source>
</evidence>
<organism evidence="2 3">
    <name type="scientific">Datura stramonium</name>
    <name type="common">Jimsonweed</name>
    <name type="synonym">Common thornapple</name>
    <dbReference type="NCBI Taxonomy" id="4076"/>
    <lineage>
        <taxon>Eukaryota</taxon>
        <taxon>Viridiplantae</taxon>
        <taxon>Streptophyta</taxon>
        <taxon>Embryophyta</taxon>
        <taxon>Tracheophyta</taxon>
        <taxon>Spermatophyta</taxon>
        <taxon>Magnoliopsida</taxon>
        <taxon>eudicotyledons</taxon>
        <taxon>Gunneridae</taxon>
        <taxon>Pentapetalae</taxon>
        <taxon>asterids</taxon>
        <taxon>lamiids</taxon>
        <taxon>Solanales</taxon>
        <taxon>Solanaceae</taxon>
        <taxon>Solanoideae</taxon>
        <taxon>Datureae</taxon>
        <taxon>Datura</taxon>
    </lineage>
</organism>
<protein>
    <submittedName>
        <fullName evidence="2">Uncharacterized protein</fullName>
    </submittedName>
</protein>
<gene>
    <name evidence="2" type="ORF">HAX54_029455</name>
</gene>
<feature type="region of interest" description="Disordered" evidence="1">
    <location>
        <begin position="100"/>
        <end position="122"/>
    </location>
</feature>
<sequence>MEKTQRLTGTQQLYVPWHGARRVWHGCIAQAHCLARSSRGYIPGMTKPLPWHLASVTRLLACTFAGVARPVIGPVRRPPSRHDRTTAVVLTLLQRNTDGTCVDHGKQEEKEKGEHGKCMKNG</sequence>
<feature type="non-terminal residue" evidence="2">
    <location>
        <position position="122"/>
    </location>
</feature>
<name>A0ABS8V5Z1_DATST</name>
<accession>A0ABS8V5Z1</accession>
<evidence type="ECO:0000256" key="1">
    <source>
        <dbReference type="SAM" id="MobiDB-lite"/>
    </source>
</evidence>
<dbReference type="Proteomes" id="UP000823775">
    <property type="component" value="Unassembled WGS sequence"/>
</dbReference>
<keyword evidence="3" id="KW-1185">Reference proteome</keyword>
<evidence type="ECO:0000313" key="2">
    <source>
        <dbReference type="EMBL" id="MCD9642581.1"/>
    </source>
</evidence>
<dbReference type="EMBL" id="JACEIK010003656">
    <property type="protein sequence ID" value="MCD9642581.1"/>
    <property type="molecule type" value="Genomic_DNA"/>
</dbReference>